<protein>
    <recommendedName>
        <fullName evidence="3">Apea-like HEPN domain-containing protein</fullName>
    </recommendedName>
</protein>
<accession>A0ABV2GNS8</accession>
<evidence type="ECO:0008006" key="3">
    <source>
        <dbReference type="Google" id="ProtNLM"/>
    </source>
</evidence>
<evidence type="ECO:0000313" key="1">
    <source>
        <dbReference type="EMBL" id="MET3579951.1"/>
    </source>
</evidence>
<evidence type="ECO:0000313" key="2">
    <source>
        <dbReference type="Proteomes" id="UP001549204"/>
    </source>
</evidence>
<gene>
    <name evidence="1" type="ORF">ABID19_002982</name>
</gene>
<dbReference type="Proteomes" id="UP001549204">
    <property type="component" value="Unassembled WGS sequence"/>
</dbReference>
<reference evidence="1 2" key="1">
    <citation type="submission" date="2024-06" db="EMBL/GenBank/DDBJ databases">
        <title>Genomic Encyclopedia of Type Strains, Phase IV (KMG-IV): sequencing the most valuable type-strain genomes for metagenomic binning, comparative biology and taxonomic classification.</title>
        <authorList>
            <person name="Goeker M."/>
        </authorList>
    </citation>
    <scope>NUCLEOTIDE SEQUENCE [LARGE SCALE GENOMIC DNA]</scope>
    <source>
        <strain evidence="1 2">DSM 100022</strain>
    </source>
</reference>
<name>A0ABV2GNS8_9HYPH</name>
<dbReference type="EMBL" id="JBEPMC010000004">
    <property type="protein sequence ID" value="MET3579951.1"/>
    <property type="molecule type" value="Genomic_DNA"/>
</dbReference>
<comment type="caution">
    <text evidence="1">The sequence shown here is derived from an EMBL/GenBank/DDBJ whole genome shotgun (WGS) entry which is preliminary data.</text>
</comment>
<proteinExistence type="predicted"/>
<keyword evidence="2" id="KW-1185">Reference proteome</keyword>
<dbReference type="RefSeq" id="WP_354491495.1">
    <property type="nucleotide sequence ID" value="NZ_JBEPMC010000004.1"/>
</dbReference>
<organism evidence="1 2">
    <name type="scientific">Mesorhizobium robiniae</name>
    <dbReference type="NCBI Taxonomy" id="559315"/>
    <lineage>
        <taxon>Bacteria</taxon>
        <taxon>Pseudomonadati</taxon>
        <taxon>Pseudomonadota</taxon>
        <taxon>Alphaproteobacteria</taxon>
        <taxon>Hyphomicrobiales</taxon>
        <taxon>Phyllobacteriaceae</taxon>
        <taxon>Mesorhizobium</taxon>
    </lineage>
</organism>
<sequence length="365" mass="40659">MTLRPDPTIHRLLISSTARFVGEYEADGIAINLAWPDMMRTTVVGSSKRTALVISFEAPEPPKVVGTVIPNYEHVGDHVGAYLAVLFGKRFDSLGIVESHGRFGLPDASAYGVPYRISSPHNSDLPRVDIPVPLNFTEVQRIHKLLHGETDNVDVLRRFNAACQFYYRAVRNVDSDPEVAYLHLTMAGEILAGAEDVSDVDLLDEQLKAVLDQVTTALADRGAAARFLRSRLYQVKRRFKHVLNSFLDSDFFGRTEAEHGYGRLKHENIGDRLAAAYDLRSKYVHSGESFGRWISPGRSNDEVQLGRPVVADKEFSRTLQMAPTFVGLERIMRYCLLRFAETHFGIDLATEKPTVPSGATANAET</sequence>